<protein>
    <submittedName>
        <fullName evidence="4">SDR family NAD(P)-dependent oxidoreductase</fullName>
    </submittedName>
</protein>
<dbReference type="RefSeq" id="WP_129228933.1">
    <property type="nucleotide sequence ID" value="NZ_QYBB01000036.1"/>
</dbReference>
<dbReference type="InterPro" id="IPR002347">
    <property type="entry name" value="SDR_fam"/>
</dbReference>
<comment type="caution">
    <text evidence="4">The sequence shown here is derived from an EMBL/GenBank/DDBJ whole genome shotgun (WGS) entry which is preliminary data.</text>
</comment>
<sequence length="244" mass="25293">MPADGPLPPRGGAVSRVALVSGANRGIGRAVAEALARDGWRLSLGVRDPDGAAAPAGSDAILHRYDARDAGAAGPWVEATLGRFGRIDAVVANAGIMIPKTVIEAGDDEFDDLLEVNVRAPRRLVKAAWEALKRGGRGRVCIVASLSGLRVASAGSGSYATSKFAALGLTHAIRQAGWEHGIRATAVCPGFVATDMAAPLTLGRDPADLTQPEDVGRTVAFVLDLPNTAAIAEVPINWNLEPRL</sequence>
<proteinExistence type="inferred from homology"/>
<dbReference type="OrthoDB" id="9810734at2"/>
<evidence type="ECO:0000256" key="1">
    <source>
        <dbReference type="ARBA" id="ARBA00006484"/>
    </source>
</evidence>
<name>A0A4Q2U0J0_9HYPH</name>
<dbReference type="Pfam" id="PF00106">
    <property type="entry name" value="adh_short"/>
    <property type="match status" value="1"/>
</dbReference>
<evidence type="ECO:0000313" key="5">
    <source>
        <dbReference type="Proteomes" id="UP000290759"/>
    </source>
</evidence>
<dbReference type="GO" id="GO:0016491">
    <property type="term" value="F:oxidoreductase activity"/>
    <property type="evidence" value="ECO:0007669"/>
    <property type="project" value="UniProtKB-KW"/>
</dbReference>
<dbReference type="PROSITE" id="PS00061">
    <property type="entry name" value="ADH_SHORT"/>
    <property type="match status" value="1"/>
</dbReference>
<evidence type="ECO:0000256" key="3">
    <source>
        <dbReference type="ARBA" id="ARBA00023002"/>
    </source>
</evidence>
<dbReference type="PRINTS" id="PR00081">
    <property type="entry name" value="GDHRDH"/>
</dbReference>
<keyword evidence="2" id="KW-0521">NADP</keyword>
<dbReference type="Proteomes" id="UP000290759">
    <property type="component" value="Unassembled WGS sequence"/>
</dbReference>
<comment type="similarity">
    <text evidence="1">Belongs to the short-chain dehydrogenases/reductases (SDR) family.</text>
</comment>
<organism evidence="4 5">
    <name type="scientific">Lichenibacterium minor</name>
    <dbReference type="NCBI Taxonomy" id="2316528"/>
    <lineage>
        <taxon>Bacteria</taxon>
        <taxon>Pseudomonadati</taxon>
        <taxon>Pseudomonadota</taxon>
        <taxon>Alphaproteobacteria</taxon>
        <taxon>Hyphomicrobiales</taxon>
        <taxon>Lichenihabitantaceae</taxon>
        <taxon>Lichenibacterium</taxon>
    </lineage>
</organism>
<dbReference type="AlphaFoldDB" id="A0A4Q2U0J0"/>
<dbReference type="SUPFAM" id="SSF51735">
    <property type="entry name" value="NAD(P)-binding Rossmann-fold domains"/>
    <property type="match status" value="1"/>
</dbReference>
<dbReference type="InterPro" id="IPR020904">
    <property type="entry name" value="Sc_DH/Rdtase_CS"/>
</dbReference>
<accession>A0A4Q2U0J0</accession>
<dbReference type="PANTHER" id="PTHR43391">
    <property type="entry name" value="RETINOL DEHYDROGENASE-RELATED"/>
    <property type="match status" value="1"/>
</dbReference>
<keyword evidence="3" id="KW-0560">Oxidoreductase</keyword>
<dbReference type="InterPro" id="IPR036291">
    <property type="entry name" value="NAD(P)-bd_dom_sf"/>
</dbReference>
<reference evidence="4 5" key="1">
    <citation type="submission" date="2018-12" db="EMBL/GenBank/DDBJ databases">
        <authorList>
            <person name="Grouzdev D.S."/>
            <person name="Krutkina M.S."/>
        </authorList>
    </citation>
    <scope>NUCLEOTIDE SEQUENCE [LARGE SCALE GENOMIC DNA]</scope>
    <source>
        <strain evidence="4 5">RmlP026</strain>
    </source>
</reference>
<dbReference type="PANTHER" id="PTHR43391:SF14">
    <property type="entry name" value="DEHYDROGENASE_REDUCTASE SDR FAMILY PROTEIN 7-LIKE"/>
    <property type="match status" value="1"/>
</dbReference>
<gene>
    <name evidence="4" type="ORF">D3273_21430</name>
</gene>
<dbReference type="Gene3D" id="3.40.50.720">
    <property type="entry name" value="NAD(P)-binding Rossmann-like Domain"/>
    <property type="match status" value="1"/>
</dbReference>
<dbReference type="EMBL" id="QYBB01000036">
    <property type="protein sequence ID" value="RYC29933.1"/>
    <property type="molecule type" value="Genomic_DNA"/>
</dbReference>
<evidence type="ECO:0000256" key="2">
    <source>
        <dbReference type="ARBA" id="ARBA00022857"/>
    </source>
</evidence>
<evidence type="ECO:0000313" key="4">
    <source>
        <dbReference type="EMBL" id="RYC29933.1"/>
    </source>
</evidence>
<keyword evidence="5" id="KW-1185">Reference proteome</keyword>
<reference evidence="4 5" key="2">
    <citation type="submission" date="2019-02" db="EMBL/GenBank/DDBJ databases">
        <title>'Lichenibacterium ramalinii' gen. nov. sp. nov., 'Lichenibacterium minor' gen. nov. sp. nov.</title>
        <authorList>
            <person name="Pankratov T."/>
        </authorList>
    </citation>
    <scope>NUCLEOTIDE SEQUENCE [LARGE SCALE GENOMIC DNA]</scope>
    <source>
        <strain evidence="4 5">RmlP026</strain>
    </source>
</reference>